<evidence type="ECO:0000313" key="3">
    <source>
        <dbReference type="Proteomes" id="UP000095287"/>
    </source>
</evidence>
<sequence>MERRLLALLIVIYLSHYVCCGPFNNVLSSYKEGTEVKPDGTKVTTTIKKDGGSTLITILTVKKDGTQHIRTITQRMGSMGTSILGSDLPKPGSTTKPDGTTVTTNEEKKGDNTVTTIKERTKNGTITTKVITTRPDGSQHLDTRITFPAEKLDPEKLGPEAASLRNDGASEGQHKNDGITKIGTKEGNGKTVTMFELTKTSGPVNQPLPKKFCSGSVCLTSGN</sequence>
<feature type="region of interest" description="Disordered" evidence="1">
    <location>
        <begin position="152"/>
        <end position="186"/>
    </location>
</feature>
<keyword evidence="2" id="KW-0732">Signal</keyword>
<name>A0A1I7Y1C8_9BILA</name>
<dbReference type="AlphaFoldDB" id="A0A1I7Y1C8"/>
<dbReference type="Proteomes" id="UP000095287">
    <property type="component" value="Unplaced"/>
</dbReference>
<dbReference type="WBParaSite" id="L893_g11446.t1">
    <property type="protein sequence ID" value="L893_g11446.t1"/>
    <property type="gene ID" value="L893_g11446"/>
</dbReference>
<feature type="signal peptide" evidence="2">
    <location>
        <begin position="1"/>
        <end position="20"/>
    </location>
</feature>
<keyword evidence="3" id="KW-1185">Reference proteome</keyword>
<organism evidence="3 4">
    <name type="scientific">Steinernema glaseri</name>
    <dbReference type="NCBI Taxonomy" id="37863"/>
    <lineage>
        <taxon>Eukaryota</taxon>
        <taxon>Metazoa</taxon>
        <taxon>Ecdysozoa</taxon>
        <taxon>Nematoda</taxon>
        <taxon>Chromadorea</taxon>
        <taxon>Rhabditida</taxon>
        <taxon>Tylenchina</taxon>
        <taxon>Panagrolaimomorpha</taxon>
        <taxon>Strongyloidoidea</taxon>
        <taxon>Steinernematidae</taxon>
        <taxon>Steinernema</taxon>
    </lineage>
</organism>
<evidence type="ECO:0000256" key="1">
    <source>
        <dbReference type="SAM" id="MobiDB-lite"/>
    </source>
</evidence>
<accession>A0A1I7Y1C8</accession>
<proteinExistence type="predicted"/>
<feature type="region of interest" description="Disordered" evidence="1">
    <location>
        <begin position="79"/>
        <end position="110"/>
    </location>
</feature>
<feature type="chain" id="PRO_5009311685" evidence="2">
    <location>
        <begin position="21"/>
        <end position="223"/>
    </location>
</feature>
<evidence type="ECO:0000256" key="2">
    <source>
        <dbReference type="SAM" id="SignalP"/>
    </source>
</evidence>
<protein>
    <submittedName>
        <fullName evidence="4">Uncharacterized protein</fullName>
    </submittedName>
</protein>
<feature type="compositionally biased region" description="Basic and acidic residues" evidence="1">
    <location>
        <begin position="172"/>
        <end position="186"/>
    </location>
</feature>
<evidence type="ECO:0000313" key="4">
    <source>
        <dbReference type="WBParaSite" id="L893_g11446.t1"/>
    </source>
</evidence>
<feature type="compositionally biased region" description="Polar residues" evidence="1">
    <location>
        <begin position="92"/>
        <end position="104"/>
    </location>
</feature>
<reference evidence="4" key="1">
    <citation type="submission" date="2016-11" db="UniProtKB">
        <authorList>
            <consortium name="WormBaseParasite"/>
        </authorList>
    </citation>
    <scope>IDENTIFICATION</scope>
</reference>